<protein>
    <recommendedName>
        <fullName evidence="4">Perilipin</fullName>
    </recommendedName>
</protein>
<dbReference type="PANTHER" id="PTHR47138:SF1">
    <property type="entry name" value="PERILIPIN-1"/>
    <property type="match status" value="1"/>
</dbReference>
<dbReference type="GO" id="GO:0005811">
    <property type="term" value="C:lipid droplet"/>
    <property type="evidence" value="ECO:0007669"/>
    <property type="project" value="UniProtKB-SubCell"/>
</dbReference>
<sequence length="517" mass="55382">MAVNKGPTLLDEDRPEQENVLQRVLQLPVVSSTCECFQKTYTSTKEAHPLVTSVCSAYEKGVQSATSLAAWSMEPVVRRLSTQFIAANELACRGLDHLEEKIPALQYPPEKIASELKDTISTRLRSARNSISVPIASTSDKVLGAALAGCELAWGMVKDTAEFAANTRAGQLASGGADLALGGVEKVVEFLLPPAKEESAPAPGHQHAQKPPQAKLGLVSRVGALANTLSQHTFQTTARVLKQGQALAMWIPGVAPLSSLAQWGASAAIQVVSRRSSEVRVPWLHNLTATREEDHNDQMDTEGEETEVEEEESETEENKLSEGAALPGPQGLLGDVVHTLQKAFQSTISVVTWVPAAVLGTAGRLLHLMPARAVSSTKGRAMSLSDALKGVTDNVVDTVVHYVPLPRLSLMEPESEFREIDNPPDEAESPEAERRGSGALPAGSDAASRPAQSRGSLRSARGPGAEDRVDTAAAPRTALPAMPREKPARRVSDSFFRPSVMEPILGRTQYSQLRKKS</sequence>
<evidence type="ECO:0000313" key="6">
    <source>
        <dbReference type="Proteomes" id="UP000248483"/>
    </source>
</evidence>
<evidence type="ECO:0000256" key="2">
    <source>
        <dbReference type="ARBA" id="ARBA00006311"/>
    </source>
</evidence>
<feature type="region of interest" description="Disordered" evidence="5">
    <location>
        <begin position="289"/>
        <end position="328"/>
    </location>
</feature>
<dbReference type="InterPro" id="IPR004279">
    <property type="entry name" value="Perilipin"/>
</dbReference>
<dbReference type="STRING" id="9749.A0A2Y9MD88"/>
<evidence type="ECO:0000256" key="4">
    <source>
        <dbReference type="PIRNR" id="PIRNR036881"/>
    </source>
</evidence>
<dbReference type="CTD" id="5346"/>
<evidence type="ECO:0000256" key="5">
    <source>
        <dbReference type="SAM" id="MobiDB-lite"/>
    </source>
</evidence>
<evidence type="ECO:0000313" key="7">
    <source>
        <dbReference type="RefSeq" id="XP_022419745.1"/>
    </source>
</evidence>
<keyword evidence="6" id="KW-1185">Reference proteome</keyword>
<dbReference type="PANTHER" id="PTHR47138">
    <property type="entry name" value="PERILIPIN-1"/>
    <property type="match status" value="1"/>
</dbReference>
<keyword evidence="3" id="KW-0551">Lipid droplet</keyword>
<dbReference type="Pfam" id="PF03036">
    <property type="entry name" value="Perilipin"/>
    <property type="match status" value="1"/>
</dbReference>
<dbReference type="Proteomes" id="UP000248483">
    <property type="component" value="Unplaced"/>
</dbReference>
<dbReference type="GeneID" id="111169675"/>
<comment type="similarity">
    <text evidence="2 4">Belongs to the perilipin family.</text>
</comment>
<dbReference type="AlphaFoldDB" id="A0A2Y9MD88"/>
<evidence type="ECO:0000256" key="3">
    <source>
        <dbReference type="ARBA" id="ARBA00022677"/>
    </source>
</evidence>
<dbReference type="RefSeq" id="XP_022419745.1">
    <property type="nucleotide sequence ID" value="XM_022564037.1"/>
</dbReference>
<feature type="region of interest" description="Disordered" evidence="5">
    <location>
        <begin position="414"/>
        <end position="499"/>
    </location>
</feature>
<dbReference type="GO" id="GO:0005829">
    <property type="term" value="C:cytosol"/>
    <property type="evidence" value="ECO:0007669"/>
    <property type="project" value="Ensembl"/>
</dbReference>
<evidence type="ECO:0000313" key="8">
    <source>
        <dbReference type="RefSeq" id="XP_022419746.1"/>
    </source>
</evidence>
<gene>
    <name evidence="7 8" type="primary">PLIN1</name>
</gene>
<dbReference type="GO" id="GO:0070417">
    <property type="term" value="P:cellular response to cold"/>
    <property type="evidence" value="ECO:0007669"/>
    <property type="project" value="Ensembl"/>
</dbReference>
<dbReference type="PIRSF" id="PIRSF036881">
    <property type="entry name" value="PAT"/>
    <property type="match status" value="1"/>
</dbReference>
<dbReference type="RefSeq" id="XP_022419746.1">
    <property type="nucleotide sequence ID" value="XM_022564038.1"/>
</dbReference>
<name>A0A2Y9MD88_DELLE</name>
<dbReference type="KEGG" id="dle:111169675"/>
<organism evidence="6 7">
    <name type="scientific">Delphinapterus leucas</name>
    <name type="common">Beluga whale</name>
    <dbReference type="NCBI Taxonomy" id="9749"/>
    <lineage>
        <taxon>Eukaryota</taxon>
        <taxon>Metazoa</taxon>
        <taxon>Chordata</taxon>
        <taxon>Craniata</taxon>
        <taxon>Vertebrata</taxon>
        <taxon>Euteleostomi</taxon>
        <taxon>Mammalia</taxon>
        <taxon>Eutheria</taxon>
        <taxon>Laurasiatheria</taxon>
        <taxon>Artiodactyla</taxon>
        <taxon>Whippomorpha</taxon>
        <taxon>Cetacea</taxon>
        <taxon>Odontoceti</taxon>
        <taxon>Monodontidae</taxon>
        <taxon>Delphinapterus</taxon>
    </lineage>
</organism>
<feature type="compositionally biased region" description="Acidic residues" evidence="5">
    <location>
        <begin position="299"/>
        <end position="315"/>
    </location>
</feature>
<dbReference type="InterPro" id="IPR042998">
    <property type="entry name" value="PLIN1"/>
</dbReference>
<proteinExistence type="inferred from homology"/>
<feature type="compositionally biased region" description="Basic and acidic residues" evidence="5">
    <location>
        <begin position="483"/>
        <end position="492"/>
    </location>
</feature>
<evidence type="ECO:0000256" key="1">
    <source>
        <dbReference type="ARBA" id="ARBA00004502"/>
    </source>
</evidence>
<reference evidence="7 8" key="1">
    <citation type="submission" date="2025-04" db="UniProtKB">
        <authorList>
            <consortium name="RefSeq"/>
        </authorList>
    </citation>
    <scope>IDENTIFICATION</scope>
    <source>
        <tissue evidence="7 8">Blood</tissue>
    </source>
</reference>
<comment type="subcellular location">
    <subcellularLocation>
        <location evidence="1">Lipid droplet</location>
    </subcellularLocation>
</comment>
<accession>A0A2Y9MD88</accession>
<dbReference type="GO" id="GO:0016042">
    <property type="term" value="P:lipid catabolic process"/>
    <property type="evidence" value="ECO:0007669"/>
    <property type="project" value="Ensembl"/>
</dbReference>